<dbReference type="Pfam" id="PF09837">
    <property type="entry name" value="DUF2064"/>
    <property type="match status" value="1"/>
</dbReference>
<keyword evidence="2" id="KW-1185">Reference proteome</keyword>
<dbReference type="InterPro" id="IPR029044">
    <property type="entry name" value="Nucleotide-diphossugar_trans"/>
</dbReference>
<dbReference type="SUPFAM" id="SSF53448">
    <property type="entry name" value="Nucleotide-diphospho-sugar transferases"/>
    <property type="match status" value="1"/>
</dbReference>
<accession>A0AAU9EIG6</accession>
<proteinExistence type="predicted"/>
<evidence type="ECO:0000313" key="1">
    <source>
        <dbReference type="EMBL" id="BEQ16838.1"/>
    </source>
</evidence>
<dbReference type="EMBL" id="AP028679">
    <property type="protein sequence ID" value="BEQ16838.1"/>
    <property type="molecule type" value="Genomic_DNA"/>
</dbReference>
<name>A0AAU9EIG6_9BACT</name>
<dbReference type="Proteomes" id="UP001366166">
    <property type="component" value="Chromosome"/>
</dbReference>
<dbReference type="AlphaFoldDB" id="A0AAU9EIG6"/>
<dbReference type="PANTHER" id="PTHR36529">
    <property type="entry name" value="SLL1095 PROTEIN"/>
    <property type="match status" value="1"/>
</dbReference>
<evidence type="ECO:0000313" key="2">
    <source>
        <dbReference type="Proteomes" id="UP001366166"/>
    </source>
</evidence>
<reference evidence="2" key="1">
    <citation type="journal article" date="2023" name="Arch. Microbiol.">
        <title>Desulfoferula mesophilus gen. nov. sp. nov., a mesophilic sulfate-reducing bacterium isolated from a brackish lake sediment.</title>
        <authorList>
            <person name="Watanabe T."/>
            <person name="Yabe T."/>
            <person name="Tsuji J.M."/>
            <person name="Fukui M."/>
        </authorList>
    </citation>
    <scope>NUCLEOTIDE SEQUENCE [LARGE SCALE GENOMIC DNA]</scope>
    <source>
        <strain evidence="2">12FAK</strain>
    </source>
</reference>
<sequence length="213" mass="22955">MTDRPPRLILFSRLPRAGEAKTRLIPALGAKGAARLQERMARRLAGRMRQLAARLPLELELCYTGGDEAQARAWLGQGFVLREQIQGHLGERMAEALERALAQGAPRAVLVGSDLPGLGAPLLARAFAALESSPLVLGPSADGGYYLVGQSRTAPGLLDDPHWLDLAGVLGRAKALGLEHALLPPQRDLDTPDDLAHWRAHDPQVRAWTDPTA</sequence>
<dbReference type="Gene3D" id="3.90.550.10">
    <property type="entry name" value="Spore Coat Polysaccharide Biosynthesis Protein SpsA, Chain A"/>
    <property type="match status" value="1"/>
</dbReference>
<dbReference type="InterPro" id="IPR018641">
    <property type="entry name" value="Trfase_1_rSAM/seldom-assoc"/>
</dbReference>
<protein>
    <recommendedName>
        <fullName evidence="3">Glycosyltransferase</fullName>
    </recommendedName>
</protein>
<dbReference type="KEGG" id="dmp:FAK_39040"/>
<dbReference type="PANTHER" id="PTHR36529:SF1">
    <property type="entry name" value="GLYCOSYLTRANSFERASE"/>
    <property type="match status" value="1"/>
</dbReference>
<organism evidence="1 2">
    <name type="scientific">Desulfoferula mesophila</name>
    <dbReference type="NCBI Taxonomy" id="3058419"/>
    <lineage>
        <taxon>Bacteria</taxon>
        <taxon>Pseudomonadati</taxon>
        <taxon>Thermodesulfobacteriota</taxon>
        <taxon>Desulfarculia</taxon>
        <taxon>Desulfarculales</taxon>
        <taxon>Desulfarculaceae</taxon>
        <taxon>Desulfoferula</taxon>
    </lineage>
</organism>
<dbReference type="RefSeq" id="WP_338603256.1">
    <property type="nucleotide sequence ID" value="NZ_AP028679.1"/>
</dbReference>
<gene>
    <name evidence="1" type="ORF">FAK_39040</name>
</gene>
<dbReference type="NCBIfam" id="TIGR04282">
    <property type="entry name" value="glyco_like_cofC"/>
    <property type="match status" value="1"/>
</dbReference>
<evidence type="ECO:0008006" key="3">
    <source>
        <dbReference type="Google" id="ProtNLM"/>
    </source>
</evidence>